<dbReference type="AlphaFoldDB" id="A0A162BFB9"/>
<organism evidence="1 2">
    <name type="scientific">Pseudoalteromonas luteoviolacea S4060-1</name>
    <dbReference type="NCBI Taxonomy" id="1365257"/>
    <lineage>
        <taxon>Bacteria</taxon>
        <taxon>Pseudomonadati</taxon>
        <taxon>Pseudomonadota</taxon>
        <taxon>Gammaproteobacteria</taxon>
        <taxon>Alteromonadales</taxon>
        <taxon>Pseudoalteromonadaceae</taxon>
        <taxon>Pseudoalteromonas</taxon>
    </lineage>
</organism>
<reference evidence="1 2" key="1">
    <citation type="submission" date="2013-07" db="EMBL/GenBank/DDBJ databases">
        <title>Comparative Genomic and Metabolomic Analysis of Twelve Strains of Pseudoalteromonas luteoviolacea.</title>
        <authorList>
            <person name="Vynne N.G."/>
            <person name="Mansson M."/>
            <person name="Gram L."/>
        </authorList>
    </citation>
    <scope>NUCLEOTIDE SEQUENCE [LARGE SCALE GENOMIC DNA]</scope>
    <source>
        <strain evidence="1 2">S4060-1</strain>
    </source>
</reference>
<dbReference type="Proteomes" id="UP000076661">
    <property type="component" value="Unassembled WGS sequence"/>
</dbReference>
<protein>
    <submittedName>
        <fullName evidence="1">Uncharacterized protein</fullName>
    </submittedName>
</protein>
<comment type="caution">
    <text evidence="1">The sequence shown here is derived from an EMBL/GenBank/DDBJ whole genome shotgun (WGS) entry which is preliminary data.</text>
</comment>
<dbReference type="PATRIC" id="fig|1365257.3.peg.4096"/>
<dbReference type="RefSeq" id="WP_063382391.1">
    <property type="nucleotide sequence ID" value="NZ_AUXX01000045.1"/>
</dbReference>
<name>A0A162BFB9_9GAMM</name>
<accession>A0A162BFB9</accession>
<proteinExistence type="predicted"/>
<gene>
    <name evidence="1" type="ORF">N478_03930</name>
</gene>
<evidence type="ECO:0000313" key="2">
    <source>
        <dbReference type="Proteomes" id="UP000076661"/>
    </source>
</evidence>
<sequence length="210" mass="23533">MKNVFIGFLLICICSAVRAHDHSIGLHGMVLFLVDERIYASHLPMPSGKHAVQFIFEAQLPTQYRAQLMPFLKANTLVTVRPETFSLNKLRSGYLTQFSGDIFIGHFERTGKIKYMDVTFQVQSILLNKPVSASQHNGQFYTLGLGNNTCLLVHKIGKSPSFDQIAKAQCDYHAGQTSELSSSINGPFTTFELTDFVNAETLYLETTDFK</sequence>
<evidence type="ECO:0000313" key="1">
    <source>
        <dbReference type="EMBL" id="KZN61217.1"/>
    </source>
</evidence>
<dbReference type="EMBL" id="AUXX01000045">
    <property type="protein sequence ID" value="KZN61217.1"/>
    <property type="molecule type" value="Genomic_DNA"/>
</dbReference>